<evidence type="ECO:0008006" key="9">
    <source>
        <dbReference type="Google" id="ProtNLM"/>
    </source>
</evidence>
<organism evidence="7 8">
    <name type="scientific">Diabrotica virgifera virgifera</name>
    <name type="common">western corn rootworm</name>
    <dbReference type="NCBI Taxonomy" id="50390"/>
    <lineage>
        <taxon>Eukaryota</taxon>
        <taxon>Metazoa</taxon>
        <taxon>Ecdysozoa</taxon>
        <taxon>Arthropoda</taxon>
        <taxon>Hexapoda</taxon>
        <taxon>Insecta</taxon>
        <taxon>Pterygota</taxon>
        <taxon>Neoptera</taxon>
        <taxon>Endopterygota</taxon>
        <taxon>Coleoptera</taxon>
        <taxon>Polyphaga</taxon>
        <taxon>Cucujiformia</taxon>
        <taxon>Chrysomeloidea</taxon>
        <taxon>Chrysomelidae</taxon>
        <taxon>Galerucinae</taxon>
        <taxon>Diabroticina</taxon>
        <taxon>Diabroticites</taxon>
        <taxon>Diabrotica</taxon>
    </lineage>
</organism>
<feature type="transmembrane region" description="Helical" evidence="6">
    <location>
        <begin position="135"/>
        <end position="155"/>
    </location>
</feature>
<feature type="transmembrane region" description="Helical" evidence="6">
    <location>
        <begin position="331"/>
        <end position="350"/>
    </location>
</feature>
<evidence type="ECO:0000313" key="7">
    <source>
        <dbReference type="EnsemblMetazoa" id="XP_050501270.1"/>
    </source>
</evidence>
<name>A0ABM5JTK4_DIAVI</name>
<dbReference type="EnsemblMetazoa" id="XM_050645314.1">
    <property type="protein sequence ID" value="XP_050501271.1"/>
    <property type="gene ID" value="LOC114334664"/>
</dbReference>
<proteinExistence type="predicted"/>
<feature type="transmembrane region" description="Helical" evidence="6">
    <location>
        <begin position="167"/>
        <end position="191"/>
    </location>
</feature>
<keyword evidence="8" id="KW-1185">Reference proteome</keyword>
<dbReference type="SUPFAM" id="SSF103473">
    <property type="entry name" value="MFS general substrate transporter"/>
    <property type="match status" value="1"/>
</dbReference>
<dbReference type="RefSeq" id="XP_050501271.1">
    <property type="nucleotide sequence ID" value="XM_050645314.1"/>
</dbReference>
<dbReference type="PANTHER" id="PTHR23507:SF1">
    <property type="entry name" value="FI18259P1-RELATED"/>
    <property type="match status" value="1"/>
</dbReference>
<dbReference type="InterPro" id="IPR036259">
    <property type="entry name" value="MFS_trans_sf"/>
</dbReference>
<evidence type="ECO:0000256" key="1">
    <source>
        <dbReference type="ARBA" id="ARBA00004141"/>
    </source>
</evidence>
<keyword evidence="3 6" id="KW-1133">Transmembrane helix</keyword>
<feature type="transmembrane region" description="Helical" evidence="6">
    <location>
        <begin position="421"/>
        <end position="440"/>
    </location>
</feature>
<evidence type="ECO:0000256" key="3">
    <source>
        <dbReference type="ARBA" id="ARBA00022989"/>
    </source>
</evidence>
<evidence type="ECO:0000313" key="8">
    <source>
        <dbReference type="Proteomes" id="UP001652700"/>
    </source>
</evidence>
<dbReference type="RefSeq" id="XP_050501270.1">
    <property type="nucleotide sequence ID" value="XM_050645313.1"/>
</dbReference>
<protein>
    <recommendedName>
        <fullName evidence="9">Proton-coupled folate transporter-like</fullName>
    </recommendedName>
</protein>
<feature type="transmembrane region" description="Helical" evidence="6">
    <location>
        <begin position="293"/>
        <end position="319"/>
    </location>
</feature>
<dbReference type="InterPro" id="IPR011701">
    <property type="entry name" value="MFS"/>
</dbReference>
<keyword evidence="4 6" id="KW-0472">Membrane</keyword>
<evidence type="ECO:0000256" key="4">
    <source>
        <dbReference type="ARBA" id="ARBA00023136"/>
    </source>
</evidence>
<dbReference type="EnsemblMetazoa" id="XM_050645313.1">
    <property type="protein sequence ID" value="XP_050501270.1"/>
    <property type="gene ID" value="LOC114334664"/>
</dbReference>
<keyword evidence="2 6" id="KW-0812">Transmembrane</keyword>
<dbReference type="Gene3D" id="1.20.1250.20">
    <property type="entry name" value="MFS general substrate transporter like domains"/>
    <property type="match status" value="1"/>
</dbReference>
<feature type="transmembrane region" description="Helical" evidence="6">
    <location>
        <begin position="228"/>
        <end position="250"/>
    </location>
</feature>
<dbReference type="Pfam" id="PF07690">
    <property type="entry name" value="MFS_1"/>
    <property type="match status" value="1"/>
</dbReference>
<feature type="transmembrane region" description="Helical" evidence="6">
    <location>
        <begin position="388"/>
        <end position="409"/>
    </location>
</feature>
<dbReference type="GeneID" id="114334664"/>
<reference evidence="7" key="1">
    <citation type="submission" date="2025-05" db="UniProtKB">
        <authorList>
            <consortium name="EnsemblMetazoa"/>
        </authorList>
    </citation>
    <scope>IDENTIFICATION</scope>
</reference>
<dbReference type="Proteomes" id="UP001652700">
    <property type="component" value="Unplaced"/>
</dbReference>
<evidence type="ECO:0000256" key="5">
    <source>
        <dbReference type="SAM" id="MobiDB-lite"/>
    </source>
</evidence>
<feature type="transmembrane region" description="Helical" evidence="6">
    <location>
        <begin position="203"/>
        <end position="222"/>
    </location>
</feature>
<dbReference type="PANTHER" id="PTHR23507">
    <property type="entry name" value="ZGC:174356"/>
    <property type="match status" value="1"/>
</dbReference>
<comment type="subcellular location">
    <subcellularLocation>
        <location evidence="1">Membrane</location>
        <topology evidence="1">Multi-pass membrane protein</topology>
    </subcellularLocation>
</comment>
<sequence length="512" mass="57316">MTSTVDLVDDTVPEKSDKDEKTFMKMDLKEKIAYIKDVITVEPLIGAYVMASALCTPTLYNLEYEKSCRVNLEMNDTVCEAVLSDPSNFTEQFNQVQFTINDMHSWQQPMQSIMPLIMILYLGSFSDRHKWRKPFLILPLFGELFAVVGCILSVVFMRSWSLEVLGIFQLVIPSFFGGQPMLTMAVFAYIADVSTLEMRTLRIGIVQIVLNIIVPITQFISAQTFELVGYYGVFLIAGALYVFGVIYGLYRIKEPSQPDRKFEGGFVRDVFNPRHAIDTITLVFKESPGNNRLYIILMLFIVFFHNVVVVGEGGIFFLYSSSVLKWTITEFSYFLTFNTLIHLAGTAIGVPFFTKVLHLSDMIILLLTFLNKILSNVIFGFANSSALLYAAAAVSLITGITPIAIRSLETKVVSENDLGKAQSLFGICEAIAPAVATPIYDKGIYNNTLTTFPAAFFLFGILLYALSSIIITKMYFEVKQKQVKSTNSTNNGVEMNGKDNLAMENGEESTHI</sequence>
<evidence type="ECO:0000256" key="6">
    <source>
        <dbReference type="SAM" id="Phobius"/>
    </source>
</evidence>
<feature type="transmembrane region" description="Helical" evidence="6">
    <location>
        <begin position="452"/>
        <end position="476"/>
    </location>
</feature>
<feature type="region of interest" description="Disordered" evidence="5">
    <location>
        <begin position="487"/>
        <end position="512"/>
    </location>
</feature>
<feature type="transmembrane region" description="Helical" evidence="6">
    <location>
        <begin position="362"/>
        <end position="382"/>
    </location>
</feature>
<accession>A0ABM5JTK4</accession>
<evidence type="ECO:0000256" key="2">
    <source>
        <dbReference type="ARBA" id="ARBA00022692"/>
    </source>
</evidence>